<dbReference type="GO" id="GO:0004065">
    <property type="term" value="F:arylsulfatase activity"/>
    <property type="evidence" value="ECO:0007669"/>
    <property type="project" value="TreeGrafter"/>
</dbReference>
<dbReference type="PANTHER" id="PTHR42693">
    <property type="entry name" value="ARYLSULFATASE FAMILY MEMBER"/>
    <property type="match status" value="1"/>
</dbReference>
<evidence type="ECO:0000259" key="3">
    <source>
        <dbReference type="Pfam" id="PF00884"/>
    </source>
</evidence>
<dbReference type="InterPro" id="IPR017850">
    <property type="entry name" value="Alkaline_phosphatase_core_sf"/>
</dbReference>
<keyword evidence="5" id="KW-1185">Reference proteome</keyword>
<protein>
    <recommendedName>
        <fullName evidence="3">Sulfatase N-terminal domain-containing protein</fullName>
    </recommendedName>
</protein>
<dbReference type="InterPro" id="IPR050738">
    <property type="entry name" value="Sulfatase"/>
</dbReference>
<dbReference type="OrthoDB" id="102174at2157"/>
<reference evidence="4 5" key="1">
    <citation type="submission" date="2017-02" db="EMBL/GenBank/DDBJ databases">
        <title>Natronthermophilus aegyptiacus gen. nov.,sp. nov., an aerobic, extremely halophilic alkalithermophilic archaeon isolated from the athalassohaline Wadi An Natrun, Egypt.</title>
        <authorList>
            <person name="Zhao B."/>
        </authorList>
    </citation>
    <scope>NUCLEOTIDE SEQUENCE [LARGE SCALE GENOMIC DNA]</scope>
    <source>
        <strain evidence="4 5">CGMCC 1.3597</strain>
    </source>
</reference>
<dbReference type="PANTHER" id="PTHR42693:SF33">
    <property type="entry name" value="ARYLSULFATASE"/>
    <property type="match status" value="1"/>
</dbReference>
<comment type="similarity">
    <text evidence="1">Belongs to the sulfatase family.</text>
</comment>
<evidence type="ECO:0000256" key="1">
    <source>
        <dbReference type="ARBA" id="ARBA00008779"/>
    </source>
</evidence>
<evidence type="ECO:0000256" key="2">
    <source>
        <dbReference type="SAM" id="MobiDB-lite"/>
    </source>
</evidence>
<proteinExistence type="inferred from homology"/>
<dbReference type="Gene3D" id="3.40.720.10">
    <property type="entry name" value="Alkaline Phosphatase, subunit A"/>
    <property type="match status" value="1"/>
</dbReference>
<dbReference type="Proteomes" id="UP000196084">
    <property type="component" value="Unassembled WGS sequence"/>
</dbReference>
<dbReference type="AlphaFoldDB" id="A0A202E4A4"/>
<sequence length="432" mass="48071">MGKDPDIALVVLDTLRKDYFEEEFEWLHSTGTYFDNGWSTSHWTIPAHASLFSGRYACEIGTGAKNRRLTVKKTLGELLSNAGYRTMAITANPTVSPEFNYNSGFDRFDSLFSRSWKQYVNPGLPSPLKYLFFVTRSLQSDSSLETLRSAYEHKIKFDEVDLANGAKQAHTRFPQTDKEPTFLFVNLMEVHSPYKPPQGYRTGPAARLTATQALLKDGPEQDGDRIINAYSDSVSYLSDVYNEIHSDLCRDYDLVITISDHGEALGEGDYWGHPPVLTPEITRVPIHIAGTNENKTVSTPVNLLDVFQTICDAAETSIPSNSHGTSLFNSHAGSRSLLVESSGMTERALEIAKNLDVPEKEVARLDNPRYGLVTDSGYAFETIAGDLYTIGSIDNAQNRLETKLDKIEMVDAEESSSPSKELLDHLQDLGYA</sequence>
<feature type="domain" description="Sulfatase N-terminal" evidence="3">
    <location>
        <begin position="29"/>
        <end position="314"/>
    </location>
</feature>
<feature type="compositionally biased region" description="Basic and acidic residues" evidence="2">
    <location>
        <begin position="421"/>
        <end position="432"/>
    </location>
</feature>
<dbReference type="Pfam" id="PF00884">
    <property type="entry name" value="Sulfatase"/>
    <property type="match status" value="1"/>
</dbReference>
<dbReference type="EMBL" id="MWPH01000004">
    <property type="protein sequence ID" value="OVE83136.1"/>
    <property type="molecule type" value="Genomic_DNA"/>
</dbReference>
<dbReference type="InterPro" id="IPR000917">
    <property type="entry name" value="Sulfatase_N"/>
</dbReference>
<dbReference type="SUPFAM" id="SSF53649">
    <property type="entry name" value="Alkaline phosphatase-like"/>
    <property type="match status" value="1"/>
</dbReference>
<accession>A0A202E4A4</accession>
<gene>
    <name evidence="4" type="ORF">B2G88_17145</name>
</gene>
<organism evidence="4 5">
    <name type="scientific">Natronolimnobius baerhuensis</name>
    <dbReference type="NCBI Taxonomy" id="253108"/>
    <lineage>
        <taxon>Archaea</taxon>
        <taxon>Methanobacteriati</taxon>
        <taxon>Methanobacteriota</taxon>
        <taxon>Stenosarchaea group</taxon>
        <taxon>Halobacteria</taxon>
        <taxon>Halobacteriales</taxon>
        <taxon>Natrialbaceae</taxon>
        <taxon>Natronolimnobius</taxon>
    </lineage>
</organism>
<evidence type="ECO:0000313" key="5">
    <source>
        <dbReference type="Proteomes" id="UP000196084"/>
    </source>
</evidence>
<feature type="region of interest" description="Disordered" evidence="2">
    <location>
        <begin position="411"/>
        <end position="432"/>
    </location>
</feature>
<comment type="caution">
    <text evidence="4">The sequence shown here is derived from an EMBL/GenBank/DDBJ whole genome shotgun (WGS) entry which is preliminary data.</text>
</comment>
<evidence type="ECO:0000313" key="4">
    <source>
        <dbReference type="EMBL" id="OVE83136.1"/>
    </source>
</evidence>
<dbReference type="RefSeq" id="WP_087715494.1">
    <property type="nucleotide sequence ID" value="NZ_MWPH01000004.1"/>
</dbReference>
<name>A0A202E4A4_9EURY</name>